<dbReference type="RefSeq" id="WP_034842755.1">
    <property type="nucleotide sequence ID" value="NZ_CP014672.1"/>
</dbReference>
<dbReference type="InterPro" id="IPR001754">
    <property type="entry name" value="OMPdeCOase_dom"/>
</dbReference>
<evidence type="ECO:0000313" key="9">
    <source>
        <dbReference type="EMBL" id="ANW99362.1"/>
    </source>
</evidence>
<evidence type="ECO:0000256" key="5">
    <source>
        <dbReference type="ARBA" id="ARBA00023239"/>
    </source>
</evidence>
<accession>A0A1B1YF09</accession>
<dbReference type="EMBL" id="CP014672">
    <property type="protein sequence ID" value="ANW99362.1"/>
    <property type="molecule type" value="Genomic_DNA"/>
</dbReference>
<dbReference type="EC" id="4.1.1.23" evidence="7"/>
<dbReference type="HAMAP" id="MF_01215">
    <property type="entry name" value="OMPdecase_type2"/>
    <property type="match status" value="1"/>
</dbReference>
<keyword evidence="4 7" id="KW-0665">Pyrimidine biosynthesis</keyword>
<evidence type="ECO:0000256" key="1">
    <source>
        <dbReference type="ARBA" id="ARBA00004861"/>
    </source>
</evidence>
<dbReference type="InterPro" id="IPR011060">
    <property type="entry name" value="RibuloseP-bd_barrel"/>
</dbReference>
<dbReference type="GO" id="GO:0044205">
    <property type="term" value="P:'de novo' UMP biosynthetic process"/>
    <property type="evidence" value="ECO:0007669"/>
    <property type="project" value="UniProtKB-UniRule"/>
</dbReference>
<evidence type="ECO:0000256" key="2">
    <source>
        <dbReference type="ARBA" id="ARBA00008847"/>
    </source>
</evidence>
<dbReference type="CDD" id="cd04725">
    <property type="entry name" value="OMP_decarboxylase_like"/>
    <property type="match status" value="1"/>
</dbReference>
<feature type="active site" description="Proton donor" evidence="7">
    <location>
        <position position="106"/>
    </location>
</feature>
<dbReference type="GO" id="GO:0004590">
    <property type="term" value="F:orotidine-5'-phosphate decarboxylase activity"/>
    <property type="evidence" value="ECO:0007669"/>
    <property type="project" value="UniProtKB-UniRule"/>
</dbReference>
<dbReference type="PANTHER" id="PTHR43375:SF1">
    <property type="entry name" value="OROTIDINE 5'-PHOSPHATE DECARBOXYLASE"/>
    <property type="match status" value="1"/>
</dbReference>
<evidence type="ECO:0000256" key="4">
    <source>
        <dbReference type="ARBA" id="ARBA00022975"/>
    </source>
</evidence>
<dbReference type="UniPathway" id="UPA00070">
    <property type="reaction ID" value="UER00120"/>
</dbReference>
<dbReference type="Pfam" id="PF00215">
    <property type="entry name" value="OMPdecase"/>
    <property type="match status" value="1"/>
</dbReference>
<organism evidence="9 10">
    <name type="scientific">Thermoclostridium stercorarium subsp. thermolacticum DSM 2910</name>
    <dbReference type="NCBI Taxonomy" id="1121336"/>
    <lineage>
        <taxon>Bacteria</taxon>
        <taxon>Bacillati</taxon>
        <taxon>Bacillota</taxon>
        <taxon>Clostridia</taxon>
        <taxon>Eubacteriales</taxon>
        <taxon>Oscillospiraceae</taxon>
        <taxon>Thermoclostridium</taxon>
    </lineage>
</organism>
<evidence type="ECO:0000313" key="10">
    <source>
        <dbReference type="Proteomes" id="UP000092971"/>
    </source>
</evidence>
<feature type="domain" description="Orotidine 5'-phosphate decarboxylase" evidence="8">
    <location>
        <begin position="16"/>
        <end position="286"/>
    </location>
</feature>
<dbReference type="SMART" id="SM00934">
    <property type="entry name" value="OMPdecase"/>
    <property type="match status" value="1"/>
</dbReference>
<evidence type="ECO:0000256" key="3">
    <source>
        <dbReference type="ARBA" id="ARBA00022793"/>
    </source>
</evidence>
<evidence type="ECO:0000256" key="6">
    <source>
        <dbReference type="ARBA" id="ARBA00049157"/>
    </source>
</evidence>
<dbReference type="AlphaFoldDB" id="A0A1B1YF09"/>
<dbReference type="NCBIfam" id="TIGR02127">
    <property type="entry name" value="pyrF_sub2"/>
    <property type="match status" value="1"/>
</dbReference>
<gene>
    <name evidence="7" type="primary">pyrF</name>
    <name evidence="9" type="ORF">CSTERTH_10125</name>
</gene>
<protein>
    <recommendedName>
        <fullName evidence="7">Orotidine 5'-phosphate decarboxylase</fullName>
        <ecNumber evidence="7">4.1.1.23</ecNumber>
    </recommendedName>
    <alternativeName>
        <fullName evidence="7">OMP decarboxylase</fullName>
        <shortName evidence="7">OMPDCase</shortName>
        <shortName evidence="7">OMPdecase</shortName>
    </alternativeName>
</protein>
<keyword evidence="5 7" id="KW-0456">Lyase</keyword>
<comment type="pathway">
    <text evidence="1 7">Pyrimidine metabolism; UMP biosynthesis via de novo pathway; UMP from orotate: step 2/2.</text>
</comment>
<keyword evidence="3 7" id="KW-0210">Decarboxylase</keyword>
<comment type="similarity">
    <text evidence="2 7">Belongs to the OMP decarboxylase family. Type 2 subfamily.</text>
</comment>
<evidence type="ECO:0000256" key="7">
    <source>
        <dbReference type="HAMAP-Rule" id="MF_01215"/>
    </source>
</evidence>
<dbReference type="InterPro" id="IPR013785">
    <property type="entry name" value="Aldolase_TIM"/>
</dbReference>
<comment type="catalytic activity">
    <reaction evidence="6 7">
        <text>orotidine 5'-phosphate + H(+) = UMP + CO2</text>
        <dbReference type="Rhea" id="RHEA:11596"/>
        <dbReference type="ChEBI" id="CHEBI:15378"/>
        <dbReference type="ChEBI" id="CHEBI:16526"/>
        <dbReference type="ChEBI" id="CHEBI:57538"/>
        <dbReference type="ChEBI" id="CHEBI:57865"/>
        <dbReference type="EC" id="4.1.1.23"/>
    </reaction>
</comment>
<dbReference type="Proteomes" id="UP000092971">
    <property type="component" value="Chromosome"/>
</dbReference>
<dbReference type="InterPro" id="IPR011995">
    <property type="entry name" value="OMPdecase_type-2"/>
</dbReference>
<reference evidence="9 10" key="1">
    <citation type="submission" date="2016-02" db="EMBL/GenBank/DDBJ databases">
        <title>Comparison of Clostridium stercorarium subspecies using comparative genomics and transcriptomics.</title>
        <authorList>
            <person name="Schellenberg J."/>
            <person name="Thallinger G."/>
            <person name="Levin D.B."/>
            <person name="Zhang X."/>
            <person name="Alvare G."/>
            <person name="Fristensky B."/>
            <person name="Sparling R."/>
        </authorList>
    </citation>
    <scope>NUCLEOTIDE SEQUENCE [LARGE SCALE GENOMIC DNA]</scope>
    <source>
        <strain evidence="9 10">DSM 2910</strain>
    </source>
</reference>
<evidence type="ECO:0000259" key="8">
    <source>
        <dbReference type="SMART" id="SM00934"/>
    </source>
</evidence>
<dbReference type="GO" id="GO:0006207">
    <property type="term" value="P:'de novo' pyrimidine nucleobase biosynthetic process"/>
    <property type="evidence" value="ECO:0007669"/>
    <property type="project" value="InterPro"/>
</dbReference>
<name>A0A1B1YF09_THEST</name>
<sequence length="312" mass="34807">MFMDRLMEKVKVLKNPTVMGLDPKLEYIPFSIRKKNIELYGNTFKAAAESILEFNRKLIDAVSDIIPAIKLQLAYYEMYGTEGLKAFEKTVRYGHEKGLLVIADGKRNDIGSTSEAYSSAYLGETLLEDNVTKPVYDADALTVNGYLGIDGIKPMIDDCMKYRKGIFVLVKTSNPSSVQLQDMVVQDGRRVYEVMADLVSEWGKDTVGKYGYSPVGAVVGATWPQELKKLRARMPHTCFLVPGYGAQGGSAEDVAGAFDNNGFGAIINASRSLMCAHKLQRWNGKFSEEEFDIACREEALHMRSELQKICNF</sequence>
<dbReference type="PANTHER" id="PTHR43375">
    <property type="entry name" value="OROTIDINE 5'-PHOSPHATE DECARBOXYLASE"/>
    <property type="match status" value="1"/>
</dbReference>
<dbReference type="SUPFAM" id="SSF51366">
    <property type="entry name" value="Ribulose-phoshate binding barrel"/>
    <property type="match status" value="1"/>
</dbReference>
<proteinExistence type="inferred from homology"/>
<dbReference type="Gene3D" id="3.20.20.70">
    <property type="entry name" value="Aldolase class I"/>
    <property type="match status" value="1"/>
</dbReference>